<accession>A0A1I7UVH0</accession>
<evidence type="ECO:0000313" key="4">
    <source>
        <dbReference type="WBParaSite" id="Csp11.Scaffold630.g19755.t2"/>
    </source>
</evidence>
<dbReference type="PANTHER" id="PTHR23017:SF47">
    <property type="entry name" value="G-PROTEIN COUPLED RECEPTORS FAMILY 1 PROFILE DOMAIN-CONTAINING PROTEIN"/>
    <property type="match status" value="1"/>
</dbReference>
<organism evidence="3 4">
    <name type="scientific">Caenorhabditis tropicalis</name>
    <dbReference type="NCBI Taxonomy" id="1561998"/>
    <lineage>
        <taxon>Eukaryota</taxon>
        <taxon>Metazoa</taxon>
        <taxon>Ecdysozoa</taxon>
        <taxon>Nematoda</taxon>
        <taxon>Chromadorea</taxon>
        <taxon>Rhabditida</taxon>
        <taxon>Rhabditina</taxon>
        <taxon>Rhabditomorpha</taxon>
        <taxon>Rhabditoidea</taxon>
        <taxon>Rhabditidae</taxon>
        <taxon>Peloderinae</taxon>
        <taxon>Caenorhabditis</taxon>
    </lineage>
</organism>
<reference evidence="4" key="1">
    <citation type="submission" date="2016-11" db="UniProtKB">
        <authorList>
            <consortium name="WormBaseParasite"/>
        </authorList>
    </citation>
    <scope>IDENTIFICATION</scope>
</reference>
<evidence type="ECO:0000313" key="3">
    <source>
        <dbReference type="Proteomes" id="UP000095282"/>
    </source>
</evidence>
<keyword evidence="1" id="KW-1133">Transmembrane helix</keyword>
<dbReference type="InterPro" id="IPR019430">
    <property type="entry name" value="7TM_GPCR_serpentine_rcpt_Srx"/>
</dbReference>
<protein>
    <submittedName>
        <fullName evidence="4">7TM_GPCR_Srx domain-containing protein</fullName>
    </submittedName>
</protein>
<keyword evidence="3" id="KW-1185">Reference proteome</keyword>
<evidence type="ECO:0000256" key="1">
    <source>
        <dbReference type="SAM" id="Phobius"/>
    </source>
</evidence>
<feature type="transmembrane region" description="Helical" evidence="1">
    <location>
        <begin position="94"/>
        <end position="111"/>
    </location>
</feature>
<proteinExistence type="predicted"/>
<sequence length="236" mass="27306">MASEFFAAFYLTPLTESPWLWFIYNMAMWSAVHSLDGVTNTYIIVATLCIISLIAAFGSFYVECPLSWYLETYEFDLPATDFCGFIGLNFQMPRYLFCIATVIILDILTVFRVRQFTERLQATTAPVDKKEKNSKRREMSFLKQTCSQGAVCSWELIACFYLSPMTENLWLLFFFNSVSWVAVHSFDGLATLYFNQDMNKYLKTLIFKRGKVEEVSRTRQSDAMFKVSTASRVIII</sequence>
<dbReference type="AlphaFoldDB" id="A0A1I7UVH0"/>
<feature type="transmembrane region" description="Helical" evidence="1">
    <location>
        <begin position="42"/>
        <end position="62"/>
    </location>
</feature>
<dbReference type="WBParaSite" id="Csp11.Scaffold630.g19755.t2">
    <property type="protein sequence ID" value="Csp11.Scaffold630.g19755.t2"/>
    <property type="gene ID" value="Csp11.Scaffold630.g19755"/>
</dbReference>
<evidence type="ECO:0000259" key="2">
    <source>
        <dbReference type="Pfam" id="PF10328"/>
    </source>
</evidence>
<name>A0A1I7UVH0_9PELO</name>
<dbReference type="Pfam" id="PF10328">
    <property type="entry name" value="7TM_GPCR_Srx"/>
    <property type="match status" value="1"/>
</dbReference>
<dbReference type="PANTHER" id="PTHR23017">
    <property type="entry name" value="SERPENTINE RECEPTOR, CLASS X"/>
    <property type="match status" value="1"/>
</dbReference>
<feature type="domain" description="7TM GPCR serpentine receptor class x (Srx)" evidence="2">
    <location>
        <begin position="39"/>
        <end position="195"/>
    </location>
</feature>
<keyword evidence="1" id="KW-0812">Transmembrane</keyword>
<dbReference type="Proteomes" id="UP000095282">
    <property type="component" value="Unplaced"/>
</dbReference>
<keyword evidence="1" id="KW-0472">Membrane</keyword>